<keyword evidence="1" id="KW-0732">Signal</keyword>
<dbReference type="Proteomes" id="UP000292082">
    <property type="component" value="Unassembled WGS sequence"/>
</dbReference>
<accession>A0A4V2K6Q3</accession>
<reference evidence="2 3" key="1">
    <citation type="submission" date="2019-01" db="EMBL/GenBank/DDBJ databases">
        <title>Draft genome sequences of three monokaryotic isolates of the white-rot basidiomycete fungus Dichomitus squalens.</title>
        <authorList>
            <consortium name="DOE Joint Genome Institute"/>
            <person name="Lopez S.C."/>
            <person name="Andreopoulos B."/>
            <person name="Pangilinan J."/>
            <person name="Lipzen A."/>
            <person name="Riley R."/>
            <person name="Ahrendt S."/>
            <person name="Ng V."/>
            <person name="Barry K."/>
            <person name="Daum C."/>
            <person name="Grigoriev I.V."/>
            <person name="Hilden K.S."/>
            <person name="Makela M.R."/>
            <person name="de Vries R.P."/>
        </authorList>
    </citation>
    <scope>NUCLEOTIDE SEQUENCE [LARGE SCALE GENOMIC DNA]</scope>
    <source>
        <strain evidence="2 3">CBS 464.89</strain>
    </source>
</reference>
<evidence type="ECO:0000256" key="1">
    <source>
        <dbReference type="SAM" id="SignalP"/>
    </source>
</evidence>
<feature type="chain" id="PRO_5020856470" evidence="1">
    <location>
        <begin position="18"/>
        <end position="91"/>
    </location>
</feature>
<evidence type="ECO:0000313" key="3">
    <source>
        <dbReference type="Proteomes" id="UP000292082"/>
    </source>
</evidence>
<dbReference type="AlphaFoldDB" id="A0A4V2K6Q3"/>
<gene>
    <name evidence="2" type="ORF">BD310DRAFT_181822</name>
</gene>
<name>A0A4V2K6Q3_9APHY</name>
<sequence>MKKYLFALAAFWTIGIALNPSLEWGEVSVCRRCRQGKGKSNSGYDGCCGCCGATRKTGVPPYSRDAVVCSDDRRGVVVNAGEHLPRYFSKA</sequence>
<evidence type="ECO:0000313" key="2">
    <source>
        <dbReference type="EMBL" id="TBU53083.1"/>
    </source>
</evidence>
<organism evidence="2 3">
    <name type="scientific">Dichomitus squalens</name>
    <dbReference type="NCBI Taxonomy" id="114155"/>
    <lineage>
        <taxon>Eukaryota</taxon>
        <taxon>Fungi</taxon>
        <taxon>Dikarya</taxon>
        <taxon>Basidiomycota</taxon>
        <taxon>Agaricomycotina</taxon>
        <taxon>Agaricomycetes</taxon>
        <taxon>Polyporales</taxon>
        <taxon>Polyporaceae</taxon>
        <taxon>Dichomitus</taxon>
    </lineage>
</organism>
<proteinExistence type="predicted"/>
<dbReference type="EMBL" id="ML145226">
    <property type="protein sequence ID" value="TBU53083.1"/>
    <property type="molecule type" value="Genomic_DNA"/>
</dbReference>
<feature type="signal peptide" evidence="1">
    <location>
        <begin position="1"/>
        <end position="17"/>
    </location>
</feature>
<protein>
    <submittedName>
        <fullName evidence="2">Uncharacterized protein</fullName>
    </submittedName>
</protein>
<keyword evidence="3" id="KW-1185">Reference proteome</keyword>